<evidence type="ECO:0000313" key="1">
    <source>
        <dbReference type="EMBL" id="MBN8234631.1"/>
    </source>
</evidence>
<reference evidence="1 2" key="1">
    <citation type="submission" date="2020-12" db="EMBL/GenBank/DDBJ databases">
        <title>Oil enriched cultivation method for isolating marine PHA-producing bacteria.</title>
        <authorList>
            <person name="Zheng W."/>
            <person name="Yu S."/>
            <person name="Huang Y."/>
        </authorList>
    </citation>
    <scope>NUCLEOTIDE SEQUENCE [LARGE SCALE GENOMIC DNA]</scope>
    <source>
        <strain evidence="1 2">SY-2-6</strain>
    </source>
</reference>
<comment type="caution">
    <text evidence="1">The sequence shown here is derived from an EMBL/GenBank/DDBJ whole genome shotgun (WGS) entry which is preliminary data.</text>
</comment>
<accession>A0ABS3DTH3</accession>
<name>A0ABS3DTH3_9BACI</name>
<dbReference type="EMBL" id="JAEKJY010000001">
    <property type="protein sequence ID" value="MBN8234631.1"/>
    <property type="molecule type" value="Genomic_DNA"/>
</dbReference>
<organism evidence="1 2">
    <name type="scientific">Halobacillus kuroshimensis</name>
    <dbReference type="NCBI Taxonomy" id="302481"/>
    <lineage>
        <taxon>Bacteria</taxon>
        <taxon>Bacillati</taxon>
        <taxon>Bacillota</taxon>
        <taxon>Bacilli</taxon>
        <taxon>Bacillales</taxon>
        <taxon>Bacillaceae</taxon>
        <taxon>Halobacillus</taxon>
    </lineage>
</organism>
<protein>
    <submittedName>
        <fullName evidence="1">Uncharacterized protein</fullName>
    </submittedName>
</protein>
<proteinExistence type="predicted"/>
<keyword evidence="2" id="KW-1185">Reference proteome</keyword>
<evidence type="ECO:0000313" key="2">
    <source>
        <dbReference type="Proteomes" id="UP000663970"/>
    </source>
</evidence>
<sequence length="61" mass="6843">MQMMVLLLLAVTMVYSVLMIYITAKVGAAPAVSIIDRLKLQKRASLEETRKEYETSISARP</sequence>
<dbReference type="Proteomes" id="UP000663970">
    <property type="component" value="Unassembled WGS sequence"/>
</dbReference>
<gene>
    <name evidence="1" type="ORF">JF544_05185</name>
</gene>